<dbReference type="InterPro" id="IPR008547">
    <property type="entry name" value="DUF829_TMEM53"/>
</dbReference>
<reference evidence="1 2" key="1">
    <citation type="journal article" date="2017" name="G3 (Bethesda)">
        <title>First Draft Genome Sequence of the Pathogenic Fungus Lomentospora prolificans (Formerly Scedosporium prolificans).</title>
        <authorList>
            <person name="Luo R."/>
            <person name="Zimin A."/>
            <person name="Workman R."/>
            <person name="Fan Y."/>
            <person name="Pertea G."/>
            <person name="Grossman N."/>
            <person name="Wear M.P."/>
            <person name="Jia B."/>
            <person name="Miller H."/>
            <person name="Casadevall A."/>
            <person name="Timp W."/>
            <person name="Zhang S.X."/>
            <person name="Salzberg S.L."/>
        </authorList>
    </citation>
    <scope>NUCLEOTIDE SEQUENCE [LARGE SCALE GENOMIC DNA]</scope>
    <source>
        <strain evidence="1 2">JHH-5317</strain>
    </source>
</reference>
<evidence type="ECO:0000313" key="2">
    <source>
        <dbReference type="Proteomes" id="UP000233524"/>
    </source>
</evidence>
<evidence type="ECO:0000313" key="1">
    <source>
        <dbReference type="EMBL" id="PKS05096.1"/>
    </source>
</evidence>
<dbReference type="OrthoDB" id="77878at2759"/>
<dbReference type="SUPFAM" id="SSF53474">
    <property type="entry name" value="alpha/beta-Hydrolases"/>
    <property type="match status" value="1"/>
</dbReference>
<sequence>MRGELYALQRQMHTMAEPEKKPYFPGFTAVSDQIYVRPGDELGEKDVNHGPRIIILYGWGDGIPKHVSKYTDGFRKLFPHAKQIVVLSPIFRAMRLDVDQRTKNMIPVIKEAFPEGAVDESENSILFHVMSNTGGINYSATLNAYKEMYGRPLPHRLAVYDSTPGSVVFTWENLKRWSYAMALGTAAWFPWPFGVTQGIWGAFLCANRFVDNMSGRESPPIFSVRILQQEEFKVKSASSLYLYSKEDDLILWKDIEEHMAKSREAGYPGEGVLFEGSGHVGHMRKHPEQYWEAIRVAWEKAIGGSKVSEE</sequence>
<evidence type="ECO:0008006" key="3">
    <source>
        <dbReference type="Google" id="ProtNLM"/>
    </source>
</evidence>
<gene>
    <name evidence="1" type="ORF">jhhlp_008463</name>
</gene>
<name>A0A2N3MY48_9PEZI</name>
<proteinExistence type="predicted"/>
<dbReference type="InParanoid" id="A0A2N3MY48"/>
<dbReference type="VEuPathDB" id="FungiDB:jhhlp_008463"/>
<dbReference type="Pfam" id="PF05705">
    <property type="entry name" value="DUF829"/>
    <property type="match status" value="1"/>
</dbReference>
<dbReference type="EMBL" id="NLAX01001623">
    <property type="protein sequence ID" value="PKS05096.1"/>
    <property type="molecule type" value="Genomic_DNA"/>
</dbReference>
<dbReference type="InterPro" id="IPR029058">
    <property type="entry name" value="AB_hydrolase_fold"/>
</dbReference>
<dbReference type="Proteomes" id="UP000233524">
    <property type="component" value="Unassembled WGS sequence"/>
</dbReference>
<organism evidence="1 2">
    <name type="scientific">Lomentospora prolificans</name>
    <dbReference type="NCBI Taxonomy" id="41688"/>
    <lineage>
        <taxon>Eukaryota</taxon>
        <taxon>Fungi</taxon>
        <taxon>Dikarya</taxon>
        <taxon>Ascomycota</taxon>
        <taxon>Pezizomycotina</taxon>
        <taxon>Sordariomycetes</taxon>
        <taxon>Hypocreomycetidae</taxon>
        <taxon>Microascales</taxon>
        <taxon>Microascaceae</taxon>
        <taxon>Lomentospora</taxon>
    </lineage>
</organism>
<keyword evidence="2" id="KW-1185">Reference proteome</keyword>
<dbReference type="PANTHER" id="PTHR12265:SF14">
    <property type="entry name" value="INDOLE-DITERPENE BIOSYNTHESIS PROTEIN PAXU"/>
    <property type="match status" value="1"/>
</dbReference>
<comment type="caution">
    <text evidence="1">The sequence shown here is derived from an EMBL/GenBank/DDBJ whole genome shotgun (WGS) entry which is preliminary data.</text>
</comment>
<dbReference type="PANTHER" id="PTHR12265">
    <property type="entry name" value="TRANSMEMBRANE PROTEIN 53"/>
    <property type="match status" value="1"/>
</dbReference>
<protein>
    <recommendedName>
        <fullName evidence="3">AB hydrolase-1 domain-containing protein</fullName>
    </recommendedName>
</protein>
<accession>A0A2N3MY48</accession>
<dbReference type="AlphaFoldDB" id="A0A2N3MY48"/>